<evidence type="ECO:0000313" key="3">
    <source>
        <dbReference type="Proteomes" id="UP000252419"/>
    </source>
</evidence>
<protein>
    <recommendedName>
        <fullName evidence="4">DUF1413 domain-containing protein</fullName>
    </recommendedName>
</protein>
<gene>
    <name evidence="2" type="ORF">TH5_21940</name>
</gene>
<sequence>MDANEITRLQNRIAARNPGEFHFPEIYGPGWDALYIGDKVRIGREFLNAVRAGKFPNVEDTGQKRGGGRVYRRLASTASS</sequence>
<dbReference type="AlphaFoldDB" id="A0A367U815"/>
<dbReference type="EMBL" id="JPWA01000038">
    <property type="protein sequence ID" value="RCK04060.1"/>
    <property type="molecule type" value="Genomic_DNA"/>
</dbReference>
<keyword evidence="3" id="KW-1185">Reference proteome</keyword>
<evidence type="ECO:0008006" key="4">
    <source>
        <dbReference type="Google" id="ProtNLM"/>
    </source>
</evidence>
<organism evidence="2 3">
    <name type="scientific">Thalassospira xianhensis MCCC 1A02616</name>
    <dbReference type="NCBI Taxonomy" id="1177929"/>
    <lineage>
        <taxon>Bacteria</taxon>
        <taxon>Pseudomonadati</taxon>
        <taxon>Pseudomonadota</taxon>
        <taxon>Alphaproteobacteria</taxon>
        <taxon>Rhodospirillales</taxon>
        <taxon>Thalassospiraceae</taxon>
        <taxon>Thalassospira</taxon>
    </lineage>
</organism>
<evidence type="ECO:0000313" key="2">
    <source>
        <dbReference type="EMBL" id="RCK04060.1"/>
    </source>
</evidence>
<feature type="region of interest" description="Disordered" evidence="1">
    <location>
        <begin position="59"/>
        <end position="80"/>
    </location>
</feature>
<reference evidence="2 3" key="1">
    <citation type="submission" date="2014-07" db="EMBL/GenBank/DDBJ databases">
        <title>Draft genome sequence of Thalassospira xianhensis P-4 (MCCC 1A02616).</title>
        <authorList>
            <person name="Lai Q."/>
            <person name="Shao Z."/>
        </authorList>
    </citation>
    <scope>NUCLEOTIDE SEQUENCE [LARGE SCALE GENOMIC DNA]</scope>
    <source>
        <strain evidence="2 3">MCCC 1A02616</strain>
    </source>
</reference>
<accession>A0A367U815</accession>
<proteinExistence type="predicted"/>
<evidence type="ECO:0000256" key="1">
    <source>
        <dbReference type="SAM" id="MobiDB-lite"/>
    </source>
</evidence>
<dbReference type="InterPro" id="IPR010813">
    <property type="entry name" value="DUF1413"/>
</dbReference>
<name>A0A367U815_9PROT</name>
<dbReference type="Proteomes" id="UP000252419">
    <property type="component" value="Unassembled WGS sequence"/>
</dbReference>
<dbReference type="Pfam" id="PF07205">
    <property type="entry name" value="DUF1413"/>
    <property type="match status" value="1"/>
</dbReference>
<comment type="caution">
    <text evidence="2">The sequence shown here is derived from an EMBL/GenBank/DDBJ whole genome shotgun (WGS) entry which is preliminary data.</text>
</comment>